<keyword evidence="2" id="KW-1185">Reference proteome</keyword>
<evidence type="ECO:0000313" key="1">
    <source>
        <dbReference type="EMBL" id="RAK20353.1"/>
    </source>
</evidence>
<evidence type="ECO:0000313" key="2">
    <source>
        <dbReference type="Proteomes" id="UP000248555"/>
    </source>
</evidence>
<dbReference type="EMBL" id="QLMH01000004">
    <property type="protein sequence ID" value="RAK20353.1"/>
    <property type="molecule type" value="Genomic_DNA"/>
</dbReference>
<name>A0A327YHG6_9BACL</name>
<comment type="caution">
    <text evidence="1">The sequence shown here is derived from an EMBL/GenBank/DDBJ whole genome shotgun (WGS) entry which is preliminary data.</text>
</comment>
<dbReference type="Proteomes" id="UP000248555">
    <property type="component" value="Unassembled WGS sequence"/>
</dbReference>
<proteinExistence type="predicted"/>
<reference evidence="1 2" key="1">
    <citation type="submission" date="2018-06" db="EMBL/GenBank/DDBJ databases">
        <title>Genomic Encyclopedia of Type Strains, Phase III (KMG-III): the genomes of soil and plant-associated and newly described type strains.</title>
        <authorList>
            <person name="Whitman W."/>
        </authorList>
    </citation>
    <scope>NUCLEOTIDE SEQUENCE [LARGE SCALE GENOMIC DNA]</scope>
    <source>
        <strain evidence="1 2">CGMCC 1.8979</strain>
    </source>
</reference>
<gene>
    <name evidence="1" type="ORF">B0I26_1044</name>
</gene>
<accession>A0A327YHG6</accession>
<protein>
    <submittedName>
        <fullName evidence="1">Uncharacterized protein</fullName>
    </submittedName>
</protein>
<organism evidence="1 2">
    <name type="scientific">Paranoxybacillus vitaminiphilus</name>
    <dbReference type="NCBI Taxonomy" id="581036"/>
    <lineage>
        <taxon>Bacteria</taxon>
        <taxon>Bacillati</taxon>
        <taxon>Bacillota</taxon>
        <taxon>Bacilli</taxon>
        <taxon>Bacillales</taxon>
        <taxon>Anoxybacillaceae</taxon>
        <taxon>Paranoxybacillus</taxon>
    </lineage>
</organism>
<sequence>MVPEIAVQVVRELRGRYPVIFCLGTERLTYDRRKKPKEFIIVQNYIHVL</sequence>
<dbReference type="AlphaFoldDB" id="A0A327YHG6"/>